<dbReference type="InterPro" id="IPR051185">
    <property type="entry name" value="ASPM"/>
</dbReference>
<dbReference type="Pfam" id="PF00307">
    <property type="entry name" value="CH"/>
    <property type="match status" value="1"/>
</dbReference>
<evidence type="ECO:0000259" key="5">
    <source>
        <dbReference type="Pfam" id="PF00307"/>
    </source>
</evidence>
<keyword evidence="7" id="KW-1185">Reference proteome</keyword>
<reference evidence="6 7" key="1">
    <citation type="submission" date="2019-05" db="EMBL/GenBank/DDBJ databases">
        <title>Another draft genome of Portunus trituberculatus and its Hox gene families provides insights of decapod evolution.</title>
        <authorList>
            <person name="Jeong J.-H."/>
            <person name="Song I."/>
            <person name="Kim S."/>
            <person name="Choi T."/>
            <person name="Kim D."/>
            <person name="Ryu S."/>
            <person name="Kim W."/>
        </authorList>
    </citation>
    <scope>NUCLEOTIDE SEQUENCE [LARGE SCALE GENOMIC DNA]</scope>
    <source>
        <tissue evidence="6">Muscle</tissue>
    </source>
</reference>
<evidence type="ECO:0000256" key="2">
    <source>
        <dbReference type="ARBA" id="ARBA00022490"/>
    </source>
</evidence>
<name>A0A5B7CWJ8_PORTR</name>
<keyword evidence="4" id="KW-0812">Transmembrane</keyword>
<evidence type="ECO:0000313" key="6">
    <source>
        <dbReference type="EMBL" id="MPC13770.1"/>
    </source>
</evidence>
<dbReference type="Gene3D" id="1.10.418.10">
    <property type="entry name" value="Calponin-like domain"/>
    <property type="match status" value="1"/>
</dbReference>
<evidence type="ECO:0000313" key="7">
    <source>
        <dbReference type="Proteomes" id="UP000324222"/>
    </source>
</evidence>
<evidence type="ECO:0000256" key="3">
    <source>
        <dbReference type="ARBA" id="ARBA00022860"/>
    </source>
</evidence>
<dbReference type="GO" id="GO:0051295">
    <property type="term" value="P:establishment of meiotic spindle localization"/>
    <property type="evidence" value="ECO:0007669"/>
    <property type="project" value="TreeGrafter"/>
</dbReference>
<dbReference type="Proteomes" id="UP000324222">
    <property type="component" value="Unassembled WGS sequence"/>
</dbReference>
<accession>A0A5B7CWJ8</accession>
<dbReference type="AlphaFoldDB" id="A0A5B7CWJ8"/>
<feature type="transmembrane region" description="Helical" evidence="4">
    <location>
        <begin position="156"/>
        <end position="175"/>
    </location>
</feature>
<keyword evidence="2" id="KW-0963">Cytoplasm</keyword>
<keyword evidence="4" id="KW-0472">Membrane</keyword>
<dbReference type="GO" id="GO:0007051">
    <property type="term" value="P:spindle organization"/>
    <property type="evidence" value="ECO:0007669"/>
    <property type="project" value="TreeGrafter"/>
</dbReference>
<keyword evidence="4" id="KW-1133">Transmembrane helix</keyword>
<dbReference type="EMBL" id="VSRR010000305">
    <property type="protein sequence ID" value="MPC13770.1"/>
    <property type="molecule type" value="Genomic_DNA"/>
</dbReference>
<evidence type="ECO:0000256" key="1">
    <source>
        <dbReference type="ARBA" id="ARBA00004496"/>
    </source>
</evidence>
<protein>
    <submittedName>
        <fullName evidence="6">Abnormal spindle-like microcephaly-associated</fullName>
    </submittedName>
</protein>
<dbReference type="GO" id="GO:0005516">
    <property type="term" value="F:calmodulin binding"/>
    <property type="evidence" value="ECO:0007669"/>
    <property type="project" value="UniProtKB-KW"/>
</dbReference>
<dbReference type="PANTHER" id="PTHR22706">
    <property type="entry name" value="ASSEMBLY FACTOR FOR SPINDLE MICROTUBULES"/>
    <property type="match status" value="1"/>
</dbReference>
<organism evidence="6 7">
    <name type="scientific">Portunus trituberculatus</name>
    <name type="common">Swimming crab</name>
    <name type="synonym">Neptunus trituberculatus</name>
    <dbReference type="NCBI Taxonomy" id="210409"/>
    <lineage>
        <taxon>Eukaryota</taxon>
        <taxon>Metazoa</taxon>
        <taxon>Ecdysozoa</taxon>
        <taxon>Arthropoda</taxon>
        <taxon>Crustacea</taxon>
        <taxon>Multicrustacea</taxon>
        <taxon>Malacostraca</taxon>
        <taxon>Eumalacostraca</taxon>
        <taxon>Eucarida</taxon>
        <taxon>Decapoda</taxon>
        <taxon>Pleocyemata</taxon>
        <taxon>Brachyura</taxon>
        <taxon>Eubrachyura</taxon>
        <taxon>Portunoidea</taxon>
        <taxon>Portunidae</taxon>
        <taxon>Portuninae</taxon>
        <taxon>Portunus</taxon>
    </lineage>
</organism>
<feature type="domain" description="Calponin-homology (CH)" evidence="5">
    <location>
        <begin position="60"/>
        <end position="114"/>
    </location>
</feature>
<dbReference type="InterPro" id="IPR036872">
    <property type="entry name" value="CH_dom_sf"/>
</dbReference>
<dbReference type="InterPro" id="IPR001715">
    <property type="entry name" value="CH_dom"/>
</dbReference>
<evidence type="ECO:0000256" key="4">
    <source>
        <dbReference type="SAM" id="Phobius"/>
    </source>
</evidence>
<comment type="caution">
    <text evidence="6">The sequence shown here is derived from an EMBL/GenBank/DDBJ whole genome shotgun (WGS) entry which is preliminary data.</text>
</comment>
<keyword evidence="3" id="KW-0112">Calmodulin-binding</keyword>
<dbReference type="SUPFAM" id="SSF47576">
    <property type="entry name" value="Calponin-homology domain, CH-domain"/>
    <property type="match status" value="1"/>
</dbReference>
<sequence length="185" mass="20845">MNEKRLREEIKHLRRSLEVRAQLDEAAQRGQEAAGGAAAELGRLGESGTEPGTEESVLAHLRLWATFTCAHYGLEVDNLTVSFCDGRALCLLLHHYYPDLLPRDLIQWDTTQNIPAQEVDPDVSADDSFYEMTYSDTSNRQVYAERLANDKANFTLFIDKVCVCVCVCVFAYVFVNLSMQVITAY</sequence>
<proteinExistence type="predicted"/>
<dbReference type="PANTHER" id="PTHR22706:SF1">
    <property type="entry name" value="ASSEMBLY FACTOR FOR SPINDLE MICROTUBULES"/>
    <property type="match status" value="1"/>
</dbReference>
<gene>
    <name evidence="6" type="primary">ASPM_4</name>
    <name evidence="6" type="ORF">E2C01_006515</name>
</gene>
<dbReference type="OrthoDB" id="2148418at2759"/>
<dbReference type="GO" id="GO:0000922">
    <property type="term" value="C:spindle pole"/>
    <property type="evidence" value="ECO:0007669"/>
    <property type="project" value="TreeGrafter"/>
</dbReference>
<dbReference type="GO" id="GO:0005737">
    <property type="term" value="C:cytoplasm"/>
    <property type="evidence" value="ECO:0007669"/>
    <property type="project" value="UniProtKB-SubCell"/>
</dbReference>
<comment type="subcellular location">
    <subcellularLocation>
        <location evidence="1">Cytoplasm</location>
    </subcellularLocation>
</comment>
<dbReference type="GO" id="GO:0000278">
    <property type="term" value="P:mitotic cell cycle"/>
    <property type="evidence" value="ECO:0007669"/>
    <property type="project" value="TreeGrafter"/>
</dbReference>